<protein>
    <submittedName>
        <fullName evidence="1">Tetratricopeptide repeat protein</fullName>
    </submittedName>
</protein>
<organism evidence="1 2">
    <name type="scientific">Saccharopolyspora ipomoeae</name>
    <dbReference type="NCBI Taxonomy" id="3042027"/>
    <lineage>
        <taxon>Bacteria</taxon>
        <taxon>Bacillati</taxon>
        <taxon>Actinomycetota</taxon>
        <taxon>Actinomycetes</taxon>
        <taxon>Pseudonocardiales</taxon>
        <taxon>Pseudonocardiaceae</taxon>
        <taxon>Saccharopolyspora</taxon>
    </lineage>
</organism>
<accession>A0ABT6PGK0</accession>
<dbReference type="InterPro" id="IPR011990">
    <property type="entry name" value="TPR-like_helical_dom_sf"/>
</dbReference>
<evidence type="ECO:0000313" key="2">
    <source>
        <dbReference type="Proteomes" id="UP001237595"/>
    </source>
</evidence>
<proteinExistence type="predicted"/>
<dbReference type="EMBL" id="JASAOF010000001">
    <property type="protein sequence ID" value="MDI2027137.1"/>
    <property type="molecule type" value="Genomic_DNA"/>
</dbReference>
<comment type="caution">
    <text evidence="1">The sequence shown here is derived from an EMBL/GenBank/DDBJ whole genome shotgun (WGS) entry which is preliminary data.</text>
</comment>
<dbReference type="RefSeq" id="WP_281453523.1">
    <property type="nucleotide sequence ID" value="NZ_JASAOF010000001.1"/>
</dbReference>
<gene>
    <name evidence="1" type="ORF">QFW96_00885</name>
</gene>
<sequence>MTDEHRPVHQEVRVEGGFGYGVIGADLHVFADRGPVYVLEEFRPPTEPDPAWLVEMPSRMLNARHEIVEFTGRQDELDQLRRWRGTGPRLAARWLHAPGGQGKTRLAARFAEDSIEAGWKVVTATHGPGTVLPPPGSQDLRTDGANGLLLIVDYADRWPLTHLTWLLSNALLHRSGVPARVLLLARSADVWPAVRAALANHQAGTSAQRLPELPDDTGLRGEMFDAARESFARRYGIEDSGAIEPPGPLGAPDFGLTLAVHVAALVAVDARHTGRRPPADMAGLTIYLLDREHLHWTNLFEERGLRIPPAVMNRTVFTAALTGPGPRAPATAVLESLDLAQPAEQVLDDHALCYPPAGPANSALEPLYPDRLAEDFLALTLPGHDADYPAQDWAAPTTATLLDGPQHPDYTGHLADTGHLARGMTFLAAAAQRWPHVGPRHLYPLLRESPRSAVAAGSAVLSALADLDDVEPDLLEAIAAHFPRGRRADLDVGMAAVVVRLAPHRLRTADLPAEYDVHAEVGARLGNAGRHQQELPARQQAVAAARRLVDGSTTRRQRLLADRALTTSLRDLSRCLHHLQRDGEALDAAAEAVATARRVARAAPGAHDAELGHAVYAHAKALSNLGRRREALAELQEAVALFRDLAARDRRYEKDLAVHLTALGATLTDAARPAEAVEVSAEAVGVLRRLAETDPAAHRVELAELLLHLGNRLSQAGRPEAADVATEAVEAYRELARLNPAAHEPMLARALQSQGPCLARAGRLPEALAALEESVAVLSRLARAVPASYEPRLIESSLVLAGFLFFDGQQERALGIQHEQLAAYRRLVRGDPDAHEHRFAVLLLSFAGQCAGMPDGTDRALAAVREALALCERRPADVPVVFHGMFTEAGRGVRERLEQQDRHAESAELRARIAALTGL</sequence>
<evidence type="ECO:0000313" key="1">
    <source>
        <dbReference type="EMBL" id="MDI2027137.1"/>
    </source>
</evidence>
<dbReference type="SUPFAM" id="SSF48452">
    <property type="entry name" value="TPR-like"/>
    <property type="match status" value="1"/>
</dbReference>
<name>A0ABT6PGK0_9PSEU</name>
<keyword evidence="2" id="KW-1185">Reference proteome</keyword>
<reference evidence="1 2" key="1">
    <citation type="submission" date="2023-04" db="EMBL/GenBank/DDBJ databases">
        <title>Draft genome sequence of Saccharopolyspora sp. TS4A08 isolated from sweet potato rhizospheric soil.</title>
        <authorList>
            <person name="Suksaard P."/>
            <person name="Duangmal K."/>
        </authorList>
    </citation>
    <scope>NUCLEOTIDE SEQUENCE [LARGE SCALE GENOMIC DNA]</scope>
    <source>
        <strain evidence="1 2">TS4A08</strain>
    </source>
</reference>
<dbReference type="Gene3D" id="1.25.40.10">
    <property type="entry name" value="Tetratricopeptide repeat domain"/>
    <property type="match status" value="2"/>
</dbReference>
<dbReference type="Proteomes" id="UP001237595">
    <property type="component" value="Unassembled WGS sequence"/>
</dbReference>